<evidence type="ECO:0000256" key="4">
    <source>
        <dbReference type="ARBA" id="ARBA00022989"/>
    </source>
</evidence>
<dbReference type="Pfam" id="PF02687">
    <property type="entry name" value="FtsX"/>
    <property type="match status" value="2"/>
</dbReference>
<feature type="transmembrane region" description="Helical" evidence="6">
    <location>
        <begin position="21"/>
        <end position="41"/>
    </location>
</feature>
<feature type="transmembrane region" description="Helical" evidence="6">
    <location>
        <begin position="796"/>
        <end position="814"/>
    </location>
</feature>
<evidence type="ECO:0000256" key="3">
    <source>
        <dbReference type="ARBA" id="ARBA00022692"/>
    </source>
</evidence>
<evidence type="ECO:0000256" key="5">
    <source>
        <dbReference type="ARBA" id="ARBA00023136"/>
    </source>
</evidence>
<evidence type="ECO:0000256" key="2">
    <source>
        <dbReference type="ARBA" id="ARBA00022475"/>
    </source>
</evidence>
<dbReference type="GO" id="GO:0022857">
    <property type="term" value="F:transmembrane transporter activity"/>
    <property type="evidence" value="ECO:0007669"/>
    <property type="project" value="TreeGrafter"/>
</dbReference>
<dbReference type="EMBL" id="FNFO01000004">
    <property type="protein sequence ID" value="SDK99334.1"/>
    <property type="molecule type" value="Genomic_DNA"/>
</dbReference>
<keyword evidence="4 6" id="KW-1133">Transmembrane helix</keyword>
<evidence type="ECO:0000256" key="1">
    <source>
        <dbReference type="ARBA" id="ARBA00004651"/>
    </source>
</evidence>
<feature type="domain" description="MacB-like periplasmic core" evidence="8">
    <location>
        <begin position="20"/>
        <end position="245"/>
    </location>
</feature>
<dbReference type="PANTHER" id="PTHR30572">
    <property type="entry name" value="MEMBRANE COMPONENT OF TRANSPORTER-RELATED"/>
    <property type="match status" value="1"/>
</dbReference>
<reference evidence="9 10" key="1">
    <citation type="submission" date="2016-10" db="EMBL/GenBank/DDBJ databases">
        <authorList>
            <person name="de Groot N.N."/>
        </authorList>
    </citation>
    <scope>NUCLEOTIDE SEQUENCE [LARGE SCALE GENOMIC DNA]</scope>
    <source>
        <strain evidence="9 10">DSM 25186</strain>
    </source>
</reference>
<feature type="transmembrane region" description="Helical" evidence="6">
    <location>
        <begin position="383"/>
        <end position="407"/>
    </location>
</feature>
<evidence type="ECO:0000259" key="7">
    <source>
        <dbReference type="Pfam" id="PF02687"/>
    </source>
</evidence>
<evidence type="ECO:0000313" key="9">
    <source>
        <dbReference type="EMBL" id="SDK99334.1"/>
    </source>
</evidence>
<protein>
    <submittedName>
        <fullName evidence="9">Putative ABC transport system permease protein</fullName>
    </submittedName>
</protein>
<keyword evidence="3 6" id="KW-0812">Transmembrane</keyword>
<dbReference type="Pfam" id="PF12704">
    <property type="entry name" value="MacB_PCD"/>
    <property type="match status" value="1"/>
</dbReference>
<feature type="domain" description="ABC3 transporter permease C-terminal" evidence="7">
    <location>
        <begin position="713"/>
        <end position="826"/>
    </location>
</feature>
<feature type="transmembrane region" description="Helical" evidence="6">
    <location>
        <begin position="747"/>
        <end position="776"/>
    </location>
</feature>
<feature type="domain" description="ABC3 transporter permease C-terminal" evidence="7">
    <location>
        <begin position="295"/>
        <end position="410"/>
    </location>
</feature>
<keyword evidence="5 6" id="KW-0472">Membrane</keyword>
<dbReference type="OrthoDB" id="5933722at2"/>
<proteinExistence type="predicted"/>
<feature type="transmembrane region" description="Helical" evidence="6">
    <location>
        <begin position="345"/>
        <end position="363"/>
    </location>
</feature>
<gene>
    <name evidence="9" type="ORF">SAMN05421823_10490</name>
</gene>
<dbReference type="Proteomes" id="UP000198510">
    <property type="component" value="Unassembled WGS sequence"/>
</dbReference>
<evidence type="ECO:0000256" key="6">
    <source>
        <dbReference type="SAM" id="Phobius"/>
    </source>
</evidence>
<dbReference type="InterPro" id="IPR050250">
    <property type="entry name" value="Macrolide_Exporter_MacB"/>
</dbReference>
<feature type="transmembrane region" description="Helical" evidence="6">
    <location>
        <begin position="289"/>
        <end position="311"/>
    </location>
</feature>
<dbReference type="AlphaFoldDB" id="A0A1G9GF84"/>
<dbReference type="RefSeq" id="WP_089681898.1">
    <property type="nucleotide sequence ID" value="NZ_FNFO01000004.1"/>
</dbReference>
<evidence type="ECO:0000313" key="10">
    <source>
        <dbReference type="Proteomes" id="UP000198510"/>
    </source>
</evidence>
<evidence type="ECO:0000259" key="8">
    <source>
        <dbReference type="Pfam" id="PF12704"/>
    </source>
</evidence>
<dbReference type="PANTHER" id="PTHR30572:SF18">
    <property type="entry name" value="ABC-TYPE MACROLIDE FAMILY EXPORT SYSTEM PERMEASE COMPONENT 2"/>
    <property type="match status" value="1"/>
</dbReference>
<keyword evidence="2" id="KW-1003">Cell membrane</keyword>
<dbReference type="GO" id="GO:0005886">
    <property type="term" value="C:plasma membrane"/>
    <property type="evidence" value="ECO:0007669"/>
    <property type="project" value="UniProtKB-SubCell"/>
</dbReference>
<accession>A0A1G9GF84</accession>
<comment type="subcellular location">
    <subcellularLocation>
        <location evidence="1">Cell membrane</location>
        <topology evidence="1">Multi-pass membrane protein</topology>
    </subcellularLocation>
</comment>
<keyword evidence="10" id="KW-1185">Reference proteome</keyword>
<sequence length="833" mass="93151">MFKNYFKVAYRSLVRQRGYTLINVIGLAGGMTCCLLILLFVRHELSYDRFQPRAERLYRLNYSIEMQGNEINIARTPPPIAPAMQEYFPEVEATARIFVRAAGLSTTDENPKRYEETHFAFADSSITRLFHFDFVAGNPERALYEPFTLLISDEMAEKYFGTTDAVGKTLLLDGQHLFRVTGVIRSYPDNSHIHFPLLANYESMLATLPEGGRDNLAQNWIISHSFTYVLLHPQQSYRAVNAKMRGFLDQRSTAPLKDQQTFTLQPLLDLHLHAPAFQAVSEPTGDITYVYVFIAIALVTLLIACINFINLTTARSLQRAREVGMRKVLGAERTQLIGQFLGESLLLSFLSFLLSLLLVHLLLPELNALTDKSLTFSYLLEPGLLLSFVGVFLLTGLLAGAYPAFVISNYRPVESLKGNLGRGLPRSVAPEATGNDFGQWLARQGRGFSLRKVLVVAQFTASIALIGCALVAFRQLEYLRSRPLGFQQEHVLQLPLFANSINNVFGGFSAELRERLNSFEEKIAHNPNVVASTLSSDPLGSGAVRRGAVPEGFTAEDNLFFPGLSVDYDFLEAFDLELVAGRRFSKEAGTDHLEAFIVNEKAVEEFQWGTPEEAIGKTLNREGKEGKVIGVVKDFHYDPLSQPIGPFIFDVTPSIFTTLSIRIKPDDVPATLQFLESEWNDFFPQKTFVYEFLDDSIARLYDTQQRLGRIIGTFAFLAIFISAMGLLGMASYLTLLRRKEIGVRKVLGASVSGIVLMLARDFTGPILVALVLALPLSWWATDRWLQDFAYHIDQTWLFLVVSGVVALLVAWLTVSLQSIRAATANPVDSLRNE</sequence>
<feature type="transmembrane region" description="Helical" evidence="6">
    <location>
        <begin position="710"/>
        <end position="735"/>
    </location>
</feature>
<dbReference type="InterPro" id="IPR003838">
    <property type="entry name" value="ABC3_permease_C"/>
</dbReference>
<organism evidence="9 10">
    <name type="scientific">Catalinimonas alkaloidigena</name>
    <dbReference type="NCBI Taxonomy" id="1075417"/>
    <lineage>
        <taxon>Bacteria</taxon>
        <taxon>Pseudomonadati</taxon>
        <taxon>Bacteroidota</taxon>
        <taxon>Cytophagia</taxon>
        <taxon>Cytophagales</taxon>
        <taxon>Catalimonadaceae</taxon>
        <taxon>Catalinimonas</taxon>
    </lineage>
</organism>
<name>A0A1G9GF84_9BACT</name>
<dbReference type="InterPro" id="IPR025857">
    <property type="entry name" value="MacB_PCD"/>
</dbReference>
<feature type="transmembrane region" description="Helical" evidence="6">
    <location>
        <begin position="453"/>
        <end position="473"/>
    </location>
</feature>
<dbReference type="STRING" id="1075417.SAMN05421823_10490"/>